<evidence type="ECO:0000313" key="3">
    <source>
        <dbReference type="Proteomes" id="UP000746612"/>
    </source>
</evidence>
<feature type="chain" id="PRO_5040423690" evidence="1">
    <location>
        <begin position="24"/>
        <end position="69"/>
    </location>
</feature>
<dbReference type="AlphaFoldDB" id="A0A9N8RQA9"/>
<dbReference type="Proteomes" id="UP000746612">
    <property type="component" value="Unassembled WGS sequence"/>
</dbReference>
<organism evidence="2 3">
    <name type="scientific">Gibberella zeae</name>
    <name type="common">Wheat head blight fungus</name>
    <name type="synonym">Fusarium graminearum</name>
    <dbReference type="NCBI Taxonomy" id="5518"/>
    <lineage>
        <taxon>Eukaryota</taxon>
        <taxon>Fungi</taxon>
        <taxon>Dikarya</taxon>
        <taxon>Ascomycota</taxon>
        <taxon>Pezizomycotina</taxon>
        <taxon>Sordariomycetes</taxon>
        <taxon>Hypocreomycetidae</taxon>
        <taxon>Hypocreales</taxon>
        <taxon>Nectriaceae</taxon>
        <taxon>Fusarium</taxon>
    </lineage>
</organism>
<reference evidence="2" key="1">
    <citation type="submission" date="2021-03" db="EMBL/GenBank/DDBJ databases">
        <authorList>
            <person name="Alouane T."/>
            <person name="Langin T."/>
            <person name="Bonhomme L."/>
        </authorList>
    </citation>
    <scope>NUCLEOTIDE SEQUENCE</scope>
    <source>
        <strain evidence="2">MDC_Fg202</strain>
    </source>
</reference>
<evidence type="ECO:0000313" key="2">
    <source>
        <dbReference type="EMBL" id="CAG2009556.1"/>
    </source>
</evidence>
<name>A0A9N8RQA9_GIBZA</name>
<proteinExistence type="predicted"/>
<sequence>MRASLDSSLLLILANALTVQTQAQSCPYIHIFGVTVLAQYTGGQGTLRAELDLLLRIGAAGRSGSINKT</sequence>
<dbReference type="EMBL" id="CAJPIJ010000192">
    <property type="protein sequence ID" value="CAG2009556.1"/>
    <property type="molecule type" value="Genomic_DNA"/>
</dbReference>
<protein>
    <submittedName>
        <fullName evidence="2">Uncharacterized protein</fullName>
    </submittedName>
</protein>
<gene>
    <name evidence="2" type="ORF">MDCFG202_LOCUS587526</name>
</gene>
<accession>A0A9N8RQA9</accession>
<keyword evidence="1" id="KW-0732">Signal</keyword>
<comment type="caution">
    <text evidence="2">The sequence shown here is derived from an EMBL/GenBank/DDBJ whole genome shotgun (WGS) entry which is preliminary data.</text>
</comment>
<evidence type="ECO:0000256" key="1">
    <source>
        <dbReference type="SAM" id="SignalP"/>
    </source>
</evidence>
<feature type="signal peptide" evidence="1">
    <location>
        <begin position="1"/>
        <end position="23"/>
    </location>
</feature>